<feature type="transmembrane region" description="Helical" evidence="1">
    <location>
        <begin position="100"/>
        <end position="119"/>
    </location>
</feature>
<evidence type="ECO:0000313" key="2">
    <source>
        <dbReference type="EMBL" id="THD21764.1"/>
    </source>
</evidence>
<name>A0A4E0R6E4_FASHE</name>
<dbReference type="InterPro" id="IPR008952">
    <property type="entry name" value="Tetraspanin_EC2_sf"/>
</dbReference>
<accession>A0A4E0R6E4</accession>
<evidence type="ECO:0000313" key="3">
    <source>
        <dbReference type="Proteomes" id="UP000230066"/>
    </source>
</evidence>
<feature type="transmembrane region" description="Helical" evidence="1">
    <location>
        <begin position="34"/>
        <end position="57"/>
    </location>
</feature>
<keyword evidence="1" id="KW-1133">Transmembrane helix</keyword>
<dbReference type="GO" id="GO:0016020">
    <property type="term" value="C:membrane"/>
    <property type="evidence" value="ECO:0007669"/>
    <property type="project" value="InterPro"/>
</dbReference>
<keyword evidence="1" id="KW-0812">Transmembrane</keyword>
<gene>
    <name evidence="2" type="ORF">D915_007316</name>
</gene>
<evidence type="ECO:0000256" key="1">
    <source>
        <dbReference type="SAM" id="Phobius"/>
    </source>
</evidence>
<feature type="transmembrane region" description="Helical" evidence="1">
    <location>
        <begin position="63"/>
        <end position="88"/>
    </location>
</feature>
<reference evidence="2" key="1">
    <citation type="submission" date="2019-03" db="EMBL/GenBank/DDBJ databases">
        <title>Improved annotation for the trematode Fasciola hepatica.</title>
        <authorList>
            <person name="Choi Y.-J."/>
            <person name="Martin J."/>
            <person name="Mitreva M."/>
        </authorList>
    </citation>
    <scope>NUCLEOTIDE SEQUENCE [LARGE SCALE GENOMIC DNA]</scope>
</reference>
<keyword evidence="1" id="KW-0472">Membrane</keyword>
<evidence type="ECO:0008006" key="4">
    <source>
        <dbReference type="Google" id="ProtNLM"/>
    </source>
</evidence>
<feature type="transmembrane region" description="Helical" evidence="1">
    <location>
        <begin position="210"/>
        <end position="231"/>
    </location>
</feature>
<keyword evidence="3" id="KW-1185">Reference proteome</keyword>
<protein>
    <recommendedName>
        <fullName evidence="4">Tetraspanin</fullName>
    </recommendedName>
</protein>
<comment type="caution">
    <text evidence="2">The sequence shown here is derived from an EMBL/GenBank/DDBJ whole genome shotgun (WGS) entry which is preliminary data.</text>
</comment>
<proteinExistence type="predicted"/>
<dbReference type="EMBL" id="JXXN02003276">
    <property type="protein sequence ID" value="THD21764.1"/>
    <property type="molecule type" value="Genomic_DNA"/>
</dbReference>
<sequence>MRRMVLSVNNQYKTLNPEYTSSAWDSEFHRFINLFFYSVTTWCAVIFFLHICILLSLVFRAEFLMLLLMASLFVATAVQFGFVVYRLLNPESMNVDYRRYLRYLQANFLGPAGSTFPTIMLNYLQQERSCCGVDSYLEWNSSTLVWNKMVEYSGVQYELRVPLSCCRGLAANFTPDCVLSSETRYIFTRGCTGNVNPLLRYMAPEQYRELSILFICLHIASIAVFVVFRCIKRQQLRKYFKKSELSELPAPAVSRRQRARKVPIK</sequence>
<dbReference type="AlphaFoldDB" id="A0A4E0R6E4"/>
<dbReference type="Gene3D" id="1.10.1450.10">
    <property type="entry name" value="Tetraspanin"/>
    <property type="match status" value="1"/>
</dbReference>
<dbReference type="SUPFAM" id="SSF48652">
    <property type="entry name" value="Tetraspanin"/>
    <property type="match status" value="1"/>
</dbReference>
<organism evidence="2 3">
    <name type="scientific">Fasciola hepatica</name>
    <name type="common">Liver fluke</name>
    <dbReference type="NCBI Taxonomy" id="6192"/>
    <lineage>
        <taxon>Eukaryota</taxon>
        <taxon>Metazoa</taxon>
        <taxon>Spiralia</taxon>
        <taxon>Lophotrochozoa</taxon>
        <taxon>Platyhelminthes</taxon>
        <taxon>Trematoda</taxon>
        <taxon>Digenea</taxon>
        <taxon>Plagiorchiida</taxon>
        <taxon>Echinostomata</taxon>
        <taxon>Echinostomatoidea</taxon>
        <taxon>Fasciolidae</taxon>
        <taxon>Fasciola</taxon>
    </lineage>
</organism>
<dbReference type="Proteomes" id="UP000230066">
    <property type="component" value="Unassembled WGS sequence"/>
</dbReference>